<reference evidence="11" key="1">
    <citation type="submission" date="2020-02" db="EMBL/GenBank/DDBJ databases">
        <authorList>
            <person name="Meier V. D."/>
        </authorList>
    </citation>
    <scope>NUCLEOTIDE SEQUENCE</scope>
    <source>
        <strain evidence="11">AVDCRST_MAG42</strain>
    </source>
</reference>
<dbReference type="GO" id="GO:0009245">
    <property type="term" value="P:lipid A biosynthetic process"/>
    <property type="evidence" value="ECO:0007669"/>
    <property type="project" value="TreeGrafter"/>
</dbReference>
<comment type="function">
    <text evidence="9">Involved in lipopolysaccharide (LPS) biosynthesis. Catalyzes the transfer of 3-deoxy-D-manno-octulosonate (Kdo) residue(s) from CMP-Kdo to lipid IV(A), the tetraacyldisaccharide-1,4'-bisphosphate precursor of lipid A.</text>
</comment>
<dbReference type="Pfam" id="PF04413">
    <property type="entry name" value="Glycos_transf_N"/>
    <property type="match status" value="1"/>
</dbReference>
<keyword evidence="4 9" id="KW-0808">Transferase</keyword>
<organism evidence="11">
    <name type="scientific">uncultured Chthoniobacterales bacterium</name>
    <dbReference type="NCBI Taxonomy" id="1836801"/>
    <lineage>
        <taxon>Bacteria</taxon>
        <taxon>Pseudomonadati</taxon>
        <taxon>Verrucomicrobiota</taxon>
        <taxon>Spartobacteria</taxon>
        <taxon>Chthoniobacterales</taxon>
        <taxon>environmental samples</taxon>
    </lineage>
</organism>
<evidence type="ECO:0000256" key="6">
    <source>
        <dbReference type="ARBA" id="ARBA00049183"/>
    </source>
</evidence>
<dbReference type="InterPro" id="IPR038107">
    <property type="entry name" value="Glycos_transf_N_sf"/>
</dbReference>
<evidence type="ECO:0000256" key="1">
    <source>
        <dbReference type="ARBA" id="ARBA00004713"/>
    </source>
</evidence>
<dbReference type="InterPro" id="IPR007507">
    <property type="entry name" value="Glycos_transf_N"/>
</dbReference>
<dbReference type="PANTHER" id="PTHR42755">
    <property type="entry name" value="3-DEOXY-MANNO-OCTULOSONATE CYTIDYLYLTRANSFERASE"/>
    <property type="match status" value="1"/>
</dbReference>
<dbReference type="InterPro" id="IPR039901">
    <property type="entry name" value="Kdotransferase"/>
</dbReference>
<dbReference type="EC" id="2.4.99.12" evidence="2 9"/>
<comment type="pathway">
    <text evidence="1 9">Bacterial outer membrane biogenesis; LPS core biosynthesis.</text>
</comment>
<dbReference type="PANTHER" id="PTHR42755:SF1">
    <property type="entry name" value="3-DEOXY-D-MANNO-OCTULOSONIC ACID TRANSFERASE, MITOCHONDRIAL-RELATED"/>
    <property type="match status" value="1"/>
</dbReference>
<keyword evidence="9" id="KW-1133">Transmembrane helix</keyword>
<comment type="subcellular location">
    <subcellularLocation>
        <location evidence="9">Cell membrane</location>
    </subcellularLocation>
</comment>
<evidence type="ECO:0000256" key="3">
    <source>
        <dbReference type="ARBA" id="ARBA00019077"/>
    </source>
</evidence>
<dbReference type="Gene3D" id="3.40.50.2000">
    <property type="entry name" value="Glycogen Phosphorylase B"/>
    <property type="match status" value="1"/>
</dbReference>
<evidence type="ECO:0000256" key="2">
    <source>
        <dbReference type="ARBA" id="ARBA00012621"/>
    </source>
</evidence>
<accession>A0A6J4HDD6</accession>
<feature type="transmembrane region" description="Helical" evidence="9">
    <location>
        <begin position="6"/>
        <end position="23"/>
    </location>
</feature>
<evidence type="ECO:0000256" key="7">
    <source>
        <dbReference type="PIRSR" id="PIRSR639901-1"/>
    </source>
</evidence>
<evidence type="ECO:0000256" key="4">
    <source>
        <dbReference type="ARBA" id="ARBA00022679"/>
    </source>
</evidence>
<keyword evidence="11" id="KW-0328">Glycosyltransferase</keyword>
<dbReference type="GO" id="GO:0043842">
    <property type="term" value="F:Kdo transferase activity"/>
    <property type="evidence" value="ECO:0007669"/>
    <property type="project" value="UniProtKB-EC"/>
</dbReference>
<evidence type="ECO:0000256" key="5">
    <source>
        <dbReference type="ARBA" id="ARBA00031445"/>
    </source>
</evidence>
<keyword evidence="9" id="KW-0472">Membrane</keyword>
<name>A0A6J4HDD6_9BACT</name>
<protein>
    <recommendedName>
        <fullName evidence="3 9">3-deoxy-D-manno-octulosonic acid transferase</fullName>
        <shortName evidence="9">Kdo transferase</shortName>
        <ecNumber evidence="2 9">2.4.99.12</ecNumber>
    </recommendedName>
    <alternativeName>
        <fullName evidence="5 9">Lipid IV(A) 3-deoxy-D-manno-octulosonic acid transferase</fullName>
    </alternativeName>
</protein>
<feature type="active site" description="Proton acceptor" evidence="7">
    <location>
        <position position="65"/>
    </location>
</feature>
<dbReference type="Gene3D" id="3.40.50.11720">
    <property type="entry name" value="3-Deoxy-D-manno-octulosonic-acid transferase, N-terminal domain"/>
    <property type="match status" value="1"/>
</dbReference>
<dbReference type="GO" id="GO:0005886">
    <property type="term" value="C:plasma membrane"/>
    <property type="evidence" value="ECO:0007669"/>
    <property type="project" value="UniProtKB-SubCell"/>
</dbReference>
<proteinExistence type="inferred from homology"/>
<evidence type="ECO:0000256" key="8">
    <source>
        <dbReference type="PIRSR" id="PIRSR639901-2"/>
    </source>
</evidence>
<evidence type="ECO:0000256" key="9">
    <source>
        <dbReference type="RuleBase" id="RU365103"/>
    </source>
</evidence>
<dbReference type="GO" id="GO:0009244">
    <property type="term" value="P:lipopolysaccharide core region biosynthetic process"/>
    <property type="evidence" value="ECO:0007669"/>
    <property type="project" value="UniProtKB-UniRule"/>
</dbReference>
<evidence type="ECO:0000313" key="11">
    <source>
        <dbReference type="EMBL" id="CAA9220520.1"/>
    </source>
</evidence>
<keyword evidence="9" id="KW-0448">Lipopolysaccharide biosynthesis</keyword>
<feature type="site" description="Transition state stabilizer" evidence="8">
    <location>
        <position position="135"/>
    </location>
</feature>
<feature type="domain" description="3-deoxy-D-manno-octulosonic-acid transferase N-terminal" evidence="10">
    <location>
        <begin position="34"/>
        <end position="215"/>
    </location>
</feature>
<evidence type="ECO:0000259" key="10">
    <source>
        <dbReference type="Pfam" id="PF04413"/>
    </source>
</evidence>
<dbReference type="UniPathway" id="UPA00958"/>
<keyword evidence="9" id="KW-1003">Cell membrane</keyword>
<feature type="site" description="Transition state stabilizer" evidence="8">
    <location>
        <position position="213"/>
    </location>
</feature>
<dbReference type="SUPFAM" id="SSF53756">
    <property type="entry name" value="UDP-Glycosyltransferase/glycogen phosphorylase"/>
    <property type="match status" value="1"/>
</dbReference>
<dbReference type="AlphaFoldDB" id="A0A6J4HDD6"/>
<comment type="similarity">
    <text evidence="9">Belongs to the glycosyltransferase group 1 family.</text>
</comment>
<sequence length="435" mass="48879">MIRLIYNLLFPIGLVLFMPAYLLKMRRRGNYRRNFGQRFGFYAAEVRRQRVTAAKTWIHAVSVGEVAIALKLARKLRELDPAFQCVLTTTTTTGFAFAEKEAPDWMRVMYNPLDFLPIVWRAFATIQPSRIVLVEAEVWPNLAAEARRRGLPLALVNARLSARSERRFRRVRALVAPTFRCLDLVCAQEANDVARWEALGIRRERIRDVGSIKYDPAETEQNSDFAFDLLRKFGIDRDVPIVLGGSTHLGEEEILAEVLRELRSEFPTLKLVVAPRHVERTRDIRTRLQQLGLIVALRSESEPIAAGAPDCLLLDTTGELRDWYRIATVVFMGKSLTTHGGQNPVEPILAGKPVVFGPHMENFARLATSLLENDAAVRVQDRNSLAAAAAELLRNPDARARLVSNAQRVLATHRGATQRTAELLLALKSQKSAGS</sequence>
<keyword evidence="9" id="KW-0812">Transmembrane</keyword>
<dbReference type="EMBL" id="CADCTA010000037">
    <property type="protein sequence ID" value="CAA9220520.1"/>
    <property type="molecule type" value="Genomic_DNA"/>
</dbReference>
<gene>
    <name evidence="11" type="ORF">AVDCRST_MAG42-557</name>
</gene>
<comment type="catalytic activity">
    <reaction evidence="6 9">
        <text>lipid IVA (E. coli) + CMP-3-deoxy-beta-D-manno-octulosonate = alpha-Kdo-(2-&gt;6)-lipid IVA (E. coli) + CMP + H(+)</text>
        <dbReference type="Rhea" id="RHEA:28066"/>
        <dbReference type="ChEBI" id="CHEBI:15378"/>
        <dbReference type="ChEBI" id="CHEBI:58603"/>
        <dbReference type="ChEBI" id="CHEBI:60364"/>
        <dbReference type="ChEBI" id="CHEBI:60377"/>
        <dbReference type="ChEBI" id="CHEBI:85987"/>
        <dbReference type="EC" id="2.4.99.12"/>
    </reaction>
</comment>